<evidence type="ECO:0000256" key="2">
    <source>
        <dbReference type="ARBA" id="ARBA00023015"/>
    </source>
</evidence>
<evidence type="ECO:0000259" key="7">
    <source>
        <dbReference type="PROSITE" id="PS50217"/>
    </source>
</evidence>
<organism evidence="8 9">
    <name type="scientific">Maudiozyma barnettii</name>
    <dbReference type="NCBI Taxonomy" id="61262"/>
    <lineage>
        <taxon>Eukaryota</taxon>
        <taxon>Fungi</taxon>
        <taxon>Dikarya</taxon>
        <taxon>Ascomycota</taxon>
        <taxon>Saccharomycotina</taxon>
        <taxon>Saccharomycetes</taxon>
        <taxon>Saccharomycetales</taxon>
        <taxon>Saccharomycetaceae</taxon>
        <taxon>Maudiozyma</taxon>
    </lineage>
</organism>
<evidence type="ECO:0000256" key="6">
    <source>
        <dbReference type="SAM" id="MobiDB-lite"/>
    </source>
</evidence>
<comment type="caution">
    <text evidence="8">The sequence shown here is derived from an EMBL/GenBank/DDBJ whole genome shotgun (WGS) entry which is preliminary data.</text>
</comment>
<feature type="region of interest" description="Disordered" evidence="6">
    <location>
        <begin position="109"/>
        <end position="134"/>
    </location>
</feature>
<dbReference type="PANTHER" id="PTHR40621:SF8">
    <property type="entry name" value="AP-1-LIKE TRANSCRIPTION FACTOR YAP3"/>
    <property type="match status" value="1"/>
</dbReference>
<dbReference type="AlphaFoldDB" id="A0A8H2VK93"/>
<evidence type="ECO:0000313" key="8">
    <source>
        <dbReference type="EMBL" id="CAB4256885.1"/>
    </source>
</evidence>
<keyword evidence="2" id="KW-0805">Transcription regulation</keyword>
<dbReference type="EMBL" id="CAEFZW010000012">
    <property type="protein sequence ID" value="CAB4256885.1"/>
    <property type="molecule type" value="Genomic_DNA"/>
</dbReference>
<dbReference type="InterPro" id="IPR050936">
    <property type="entry name" value="AP-1-like"/>
</dbReference>
<feature type="coiled-coil region" evidence="5">
    <location>
        <begin position="38"/>
        <end position="80"/>
    </location>
</feature>
<dbReference type="RefSeq" id="XP_041408729.1">
    <property type="nucleotide sequence ID" value="XM_041552795.1"/>
</dbReference>
<dbReference type="PROSITE" id="PS50217">
    <property type="entry name" value="BZIP"/>
    <property type="match status" value="1"/>
</dbReference>
<evidence type="ECO:0000256" key="1">
    <source>
        <dbReference type="ARBA" id="ARBA00004123"/>
    </source>
</evidence>
<gene>
    <name evidence="8" type="ORF">KABA2_12S01474</name>
</gene>
<evidence type="ECO:0000313" key="9">
    <source>
        <dbReference type="Proteomes" id="UP000644660"/>
    </source>
</evidence>
<dbReference type="GO" id="GO:0000976">
    <property type="term" value="F:transcription cis-regulatory region binding"/>
    <property type="evidence" value="ECO:0007669"/>
    <property type="project" value="InterPro"/>
</dbReference>
<sequence>MKEERVLFSETLALQDIDSQLSLLLEPQQASNGIIANANDDEEERARKKAQNRAAQKAFRERKMARMKDLQDRLSQSEFEKFTLLQEIDQLKLLNIEIHTENQFLRKQSSNKNISQVPQGLSPPTSLSDENGAQFNSTSFSFPTKDTFFKSLMIDQFGEEFIQQRHSDDNQYSGVQLLSVPATWEYLQKIIQNNHDIEFDMIMVMNNLKKNHICAEEGPSYPIYLINQMIVKAIEASSSSSPTM</sequence>
<keyword evidence="9" id="KW-1185">Reference proteome</keyword>
<dbReference type="PANTHER" id="PTHR40621">
    <property type="entry name" value="TRANSCRIPTION FACTOR KAPC-RELATED"/>
    <property type="match status" value="1"/>
</dbReference>
<evidence type="ECO:0000256" key="5">
    <source>
        <dbReference type="SAM" id="Coils"/>
    </source>
</evidence>
<keyword evidence="3" id="KW-0804">Transcription</keyword>
<protein>
    <submittedName>
        <fullName evidence="8">Similar to Saccharomyces cerevisiae YHL009C YAP3 Basic leucine zipper (BZIP) transcription factor</fullName>
    </submittedName>
</protein>
<comment type="subcellular location">
    <subcellularLocation>
        <location evidence="1">Nucleus</location>
    </subcellularLocation>
</comment>
<dbReference type="Proteomes" id="UP000644660">
    <property type="component" value="Unassembled WGS sequence"/>
</dbReference>
<dbReference type="GO" id="GO:0090575">
    <property type="term" value="C:RNA polymerase II transcription regulator complex"/>
    <property type="evidence" value="ECO:0007669"/>
    <property type="project" value="TreeGrafter"/>
</dbReference>
<dbReference type="PROSITE" id="PS00036">
    <property type="entry name" value="BZIP_BASIC"/>
    <property type="match status" value="1"/>
</dbReference>
<dbReference type="SMART" id="SM00338">
    <property type="entry name" value="BRLZ"/>
    <property type="match status" value="1"/>
</dbReference>
<dbReference type="GO" id="GO:0001228">
    <property type="term" value="F:DNA-binding transcription activator activity, RNA polymerase II-specific"/>
    <property type="evidence" value="ECO:0007669"/>
    <property type="project" value="TreeGrafter"/>
</dbReference>
<name>A0A8H2VK93_9SACH</name>
<dbReference type="InterPro" id="IPR004827">
    <property type="entry name" value="bZIP"/>
</dbReference>
<proteinExistence type="predicted"/>
<evidence type="ECO:0000256" key="3">
    <source>
        <dbReference type="ARBA" id="ARBA00023163"/>
    </source>
</evidence>
<keyword evidence="4" id="KW-0539">Nucleus</keyword>
<dbReference type="GeneID" id="64859986"/>
<dbReference type="SUPFAM" id="SSF57959">
    <property type="entry name" value="Leucine zipper domain"/>
    <property type="match status" value="1"/>
</dbReference>
<reference evidence="8 9" key="1">
    <citation type="submission" date="2020-05" db="EMBL/GenBank/DDBJ databases">
        <authorList>
            <person name="Casaregola S."/>
            <person name="Devillers H."/>
            <person name="Grondin C."/>
        </authorList>
    </citation>
    <scope>NUCLEOTIDE SEQUENCE [LARGE SCALE GENOMIC DNA]</scope>
    <source>
        <strain evidence="8 9">CLIB 1767</strain>
    </source>
</reference>
<keyword evidence="5" id="KW-0175">Coiled coil</keyword>
<dbReference type="InterPro" id="IPR046347">
    <property type="entry name" value="bZIP_sf"/>
</dbReference>
<dbReference type="Pfam" id="PF00170">
    <property type="entry name" value="bZIP_1"/>
    <property type="match status" value="1"/>
</dbReference>
<dbReference type="Gene3D" id="1.20.5.170">
    <property type="match status" value="1"/>
</dbReference>
<evidence type="ECO:0000256" key="4">
    <source>
        <dbReference type="ARBA" id="ARBA00023242"/>
    </source>
</evidence>
<feature type="domain" description="BZIP" evidence="7">
    <location>
        <begin position="42"/>
        <end position="92"/>
    </location>
</feature>
<dbReference type="CDD" id="cd14688">
    <property type="entry name" value="bZIP_YAP"/>
    <property type="match status" value="1"/>
</dbReference>
<accession>A0A8H2VK93</accession>